<dbReference type="GO" id="GO:0015031">
    <property type="term" value="P:protein transport"/>
    <property type="evidence" value="ECO:0007669"/>
    <property type="project" value="UniProtKB-KW"/>
</dbReference>
<evidence type="ECO:0000256" key="4">
    <source>
        <dbReference type="ARBA" id="ARBA00022692"/>
    </source>
</evidence>
<feature type="transmembrane region" description="Helical" evidence="10">
    <location>
        <begin position="638"/>
        <end position="660"/>
    </location>
</feature>
<evidence type="ECO:0000313" key="12">
    <source>
        <dbReference type="EMBL" id="TNN17078.1"/>
    </source>
</evidence>
<evidence type="ECO:0000256" key="7">
    <source>
        <dbReference type="ARBA" id="ARBA00022927"/>
    </source>
</evidence>
<keyword evidence="6 10" id="KW-0256">Endoplasmic reticulum</keyword>
<keyword evidence="3 10" id="KW-0813">Transport</keyword>
<dbReference type="AlphaFoldDB" id="A0A4Z2DL19"/>
<dbReference type="InterPro" id="IPR039529">
    <property type="entry name" value="PGAP1/BST1"/>
</dbReference>
<dbReference type="GO" id="GO:0006505">
    <property type="term" value="P:GPI anchor metabolic process"/>
    <property type="evidence" value="ECO:0007669"/>
    <property type="project" value="TreeGrafter"/>
</dbReference>
<feature type="domain" description="GPI inositol-deacylase PGAP1-like alpha/beta" evidence="11">
    <location>
        <begin position="80"/>
        <end position="294"/>
    </location>
</feature>
<dbReference type="EMBL" id="SKCS01000097">
    <property type="protein sequence ID" value="TNN17078.1"/>
    <property type="molecule type" value="Genomic_DNA"/>
</dbReference>
<comment type="function">
    <text evidence="10">Involved in inositol deacylation of GPI-anchored proteins which plays important roles in the quality control and ER-associated degradation of GPI-anchored proteins.</text>
</comment>
<evidence type="ECO:0000256" key="6">
    <source>
        <dbReference type="ARBA" id="ARBA00022824"/>
    </source>
</evidence>
<dbReference type="GO" id="GO:0006888">
    <property type="term" value="P:endoplasmic reticulum to Golgi vesicle-mediated transport"/>
    <property type="evidence" value="ECO:0007669"/>
    <property type="project" value="TreeGrafter"/>
</dbReference>
<comment type="subcellular location">
    <subcellularLocation>
        <location evidence="1">Endoplasmic reticulum membrane</location>
        <topology evidence="1">Multi-pass membrane protein</topology>
    </subcellularLocation>
</comment>
<name>A0A4Z2DL19_SCHJA</name>
<dbReference type="EC" id="3.1.-.-" evidence="10"/>
<feature type="transmembrane region" description="Helical" evidence="10">
    <location>
        <begin position="6"/>
        <end position="27"/>
    </location>
</feature>
<dbReference type="Proteomes" id="UP000311919">
    <property type="component" value="Unassembled WGS sequence"/>
</dbReference>
<evidence type="ECO:0000259" key="11">
    <source>
        <dbReference type="Pfam" id="PF07819"/>
    </source>
</evidence>
<evidence type="ECO:0000256" key="8">
    <source>
        <dbReference type="ARBA" id="ARBA00022989"/>
    </source>
</evidence>
<organism evidence="12 13">
    <name type="scientific">Schistosoma japonicum</name>
    <name type="common">Blood fluke</name>
    <dbReference type="NCBI Taxonomy" id="6182"/>
    <lineage>
        <taxon>Eukaryota</taxon>
        <taxon>Metazoa</taxon>
        <taxon>Spiralia</taxon>
        <taxon>Lophotrochozoa</taxon>
        <taxon>Platyhelminthes</taxon>
        <taxon>Trematoda</taxon>
        <taxon>Digenea</taxon>
        <taxon>Strigeidida</taxon>
        <taxon>Schistosomatoidea</taxon>
        <taxon>Schistosomatidae</taxon>
        <taxon>Schistosoma</taxon>
    </lineage>
</organism>
<evidence type="ECO:0000256" key="2">
    <source>
        <dbReference type="ARBA" id="ARBA00006931"/>
    </source>
</evidence>
<evidence type="ECO:0000313" key="13">
    <source>
        <dbReference type="Proteomes" id="UP000311919"/>
    </source>
</evidence>
<dbReference type="GO" id="GO:0005789">
    <property type="term" value="C:endoplasmic reticulum membrane"/>
    <property type="evidence" value="ECO:0007669"/>
    <property type="project" value="UniProtKB-SubCell"/>
</dbReference>
<keyword evidence="7 10" id="KW-0653">Protein transport</keyword>
<dbReference type="Pfam" id="PF24660">
    <property type="entry name" value="PGAP1_3rd"/>
    <property type="match status" value="1"/>
</dbReference>
<keyword evidence="4 10" id="KW-0812">Transmembrane</keyword>
<dbReference type="InterPro" id="IPR029058">
    <property type="entry name" value="AB_hydrolase_fold"/>
</dbReference>
<dbReference type="STRING" id="6182.A0A4Z2DL19"/>
<evidence type="ECO:0000256" key="1">
    <source>
        <dbReference type="ARBA" id="ARBA00004477"/>
    </source>
</evidence>
<evidence type="ECO:0000256" key="3">
    <source>
        <dbReference type="ARBA" id="ARBA00022448"/>
    </source>
</evidence>
<evidence type="ECO:0000256" key="9">
    <source>
        <dbReference type="ARBA" id="ARBA00023136"/>
    </source>
</evidence>
<comment type="similarity">
    <text evidence="2 10">Belongs to the GPI inositol-deacylase family.</text>
</comment>
<dbReference type="PANTHER" id="PTHR15495">
    <property type="entry name" value="NEGATIVE REGULATOR OF VESICLE FORMATION-RELATED"/>
    <property type="match status" value="1"/>
</dbReference>
<comment type="caution">
    <text evidence="10">Lacks conserved residue(s) required for the propagation of feature annotation.</text>
</comment>
<comment type="caution">
    <text evidence="12">The sequence shown here is derived from an EMBL/GenBank/DDBJ whole genome shotgun (WGS) entry which is preliminary data.</text>
</comment>
<dbReference type="Gene3D" id="3.40.50.1820">
    <property type="entry name" value="alpha/beta hydrolase"/>
    <property type="match status" value="1"/>
</dbReference>
<dbReference type="OrthoDB" id="348976at2759"/>
<dbReference type="Pfam" id="PF07819">
    <property type="entry name" value="PGAP1"/>
    <property type="match status" value="1"/>
</dbReference>
<feature type="transmembrane region" description="Helical" evidence="10">
    <location>
        <begin position="740"/>
        <end position="764"/>
    </location>
</feature>
<evidence type="ECO:0000256" key="5">
    <source>
        <dbReference type="ARBA" id="ARBA00022801"/>
    </source>
</evidence>
<keyword evidence="8 10" id="KW-1133">Transmembrane helix</keyword>
<keyword evidence="9 10" id="KW-0472">Membrane</keyword>
<dbReference type="InterPro" id="IPR012908">
    <property type="entry name" value="PGAP1-ab_dom-like"/>
</dbReference>
<dbReference type="SUPFAM" id="SSF53474">
    <property type="entry name" value="alpha/beta-Hydrolases"/>
    <property type="match status" value="1"/>
</dbReference>
<dbReference type="PANTHER" id="PTHR15495:SF7">
    <property type="entry name" value="GPI INOSITOL-DEACYLASE"/>
    <property type="match status" value="1"/>
</dbReference>
<dbReference type="GO" id="GO:0050185">
    <property type="term" value="F:phosphatidylinositol deacylase activity"/>
    <property type="evidence" value="ECO:0007669"/>
    <property type="project" value="TreeGrafter"/>
</dbReference>
<keyword evidence="5 10" id="KW-0378">Hydrolase</keyword>
<reference evidence="12 13" key="1">
    <citation type="submission" date="2019-03" db="EMBL/GenBank/DDBJ databases">
        <title>An improved genome assembly of the fluke Schistosoma japonicum.</title>
        <authorList>
            <person name="Hu W."/>
            <person name="Luo F."/>
            <person name="Yin M."/>
            <person name="Mo X."/>
            <person name="Sun C."/>
            <person name="Wu Q."/>
            <person name="Zhu B."/>
            <person name="Xiang M."/>
            <person name="Wang J."/>
            <person name="Wang Y."/>
            <person name="Zhang T."/>
            <person name="Xu B."/>
            <person name="Zheng H."/>
            <person name="Feng Z."/>
        </authorList>
    </citation>
    <scope>NUCLEOTIDE SEQUENCE [LARGE SCALE GENOMIC DNA]</scope>
    <source>
        <strain evidence="12">HuSjv2</strain>
        <tissue evidence="12">Worms</tissue>
    </source>
</reference>
<keyword evidence="13" id="KW-1185">Reference proteome</keyword>
<sequence>MGYCSVLSVCCWIMNSWLILFLAWSGIHWYMYPESNRCILTRMMEYPEYEKIDVDYYGRNCLGYGLYRYQEGSRYGLYNLPVLFVTGSKGSFKTVRSLATTIYDLVQYNSPFDYYTVDLNEEQSALNGEIIERQTDFVDKAISTILGIYVILPNPPEHIVLIGHSVGSVVILNLLSTRWSLNQTKVKLVISLAGPLYQPVILPDRSMAQIHYRAHNYLNQISMISNYPLVIISITGGSRDRIVPDILGYIDLAYPGLNSLSLFTSSIQNVWASCDHRCILWCLQLMLRLNQGLMVHKSLSTDPTNRLNVFRNLFITKPLLTNHTLHSKRDETPEFNLKSSQLISPHMLWIHKTNQGNSIMDFYVPYNGLLIKFGPYFDNPEQHVLFLVTNVSNNWLHLCIETNDTNDKHCDYIVPITSPYITRLPNPLTRTFIGAGLITLSMIQKLPIFSSLVLNFQDTKDLKLYLVVSSDTNSLWDSITILIDTFHNVNQRIHSNLPNHPSLLPFYEKNPVTIFNPNLTGIFHRFYLPPEFYYLSPSTISPSLLVKRTNCSIGKRFMGMITLNTIWCNYFHYVAIENEETEITFQLPISHVSLSNYLKESPSFIDLYLDPNCVYEVSVYYSLVSWFSQLIRLHFMHFGGLLCGHLLLSLILLTFRLIAPNENHSLCNSNLNSISIIHEIHYHLGVAFIHFLSFQLISLPFSEWIELQKTGQLGLRLITTLQLLSSSSSSVYFANYLELILGHLPFLIISLPWGFIVPILNCIFDNGFLFLSRIIHRNDCSIIKQNDNLSSSSTLFMNISTLCILSVGWILSESVAVLLLSLLLLINFNSEFMRFEFNITNSSSIDYQQKLDILLYPSMRFLNVSMDILP</sequence>
<accession>A0A4Z2DL19</accession>
<feature type="transmembrane region" description="Helical" evidence="10">
    <location>
        <begin position="802"/>
        <end position="826"/>
    </location>
</feature>
<proteinExistence type="inferred from homology"/>
<evidence type="ECO:0000256" key="10">
    <source>
        <dbReference type="RuleBase" id="RU365011"/>
    </source>
</evidence>
<protein>
    <recommendedName>
        <fullName evidence="10">GPI inositol-deacylase</fullName>
        <ecNumber evidence="10">3.1.-.-</ecNumber>
    </recommendedName>
</protein>
<feature type="transmembrane region" description="Helical" evidence="10">
    <location>
        <begin position="680"/>
        <end position="701"/>
    </location>
</feature>
<gene>
    <name evidence="12" type="ORF">EWB00_011364</name>
</gene>